<dbReference type="PANTHER" id="PTHR33744">
    <property type="entry name" value="CARBOHYDRATE DIACID REGULATOR"/>
    <property type="match status" value="1"/>
</dbReference>
<gene>
    <name evidence="4" type="ORF">D7316_03102</name>
</gene>
<feature type="domain" description="CdaR GGDEF-like" evidence="3">
    <location>
        <begin position="202"/>
        <end position="303"/>
    </location>
</feature>
<dbReference type="Pfam" id="PF17853">
    <property type="entry name" value="GGDEF_2"/>
    <property type="match status" value="1"/>
</dbReference>
<dbReference type="InterPro" id="IPR051448">
    <property type="entry name" value="CdaR-like_regulators"/>
</dbReference>
<evidence type="ECO:0000259" key="2">
    <source>
        <dbReference type="Pfam" id="PF13556"/>
    </source>
</evidence>
<feature type="domain" description="PucR C-terminal helix-turn-helix" evidence="2">
    <location>
        <begin position="352"/>
        <end position="406"/>
    </location>
</feature>
<dbReference type="InterPro" id="IPR041522">
    <property type="entry name" value="CdaR_GGDEF"/>
</dbReference>
<keyword evidence="5" id="KW-1185">Reference proteome</keyword>
<dbReference type="AlphaFoldDB" id="A0A3G8JN52"/>
<evidence type="ECO:0000259" key="3">
    <source>
        <dbReference type="Pfam" id="PF17853"/>
    </source>
</evidence>
<dbReference type="Pfam" id="PF13556">
    <property type="entry name" value="HTH_30"/>
    <property type="match status" value="1"/>
</dbReference>
<dbReference type="InterPro" id="IPR025736">
    <property type="entry name" value="PucR_C-HTH_dom"/>
</dbReference>
<sequence length="415" mass="45454">MVQNVPVTVSLVEWPRSSARVRELLRRGAEIALQPPEEWIEEMHAAALGGVRMTTVADDPVLAEGTRRTNLANMLHWAAANIHDPGARVSVNLTGEVLDTARDLVRRGLGESSLDSYRTAQSVAWRRWMDICFGLTDDPAELRELLELSSLSISTFIDDTVSAMSARMEAERADLTRGTHAERRQTVALLLEGAPIPTGRAESQLGHRLSGPHTAAVIWSDAGADAARELEAVADTVTKATEGRDRLTVVASAATLWIWLPTATAPPIRRLPEHTGVRVAFGRPGHGLDGFRRSHFQALATQRLMAQLASPQQVAGHEDVRLVSLLTSDPTATDEFLADTLGDLGTADVDTIETVRTWIAEQCNTSRTAERLYAHRNTVIRRLARADELLPRPVAANLVDVAAALEILRWRPHDH</sequence>
<dbReference type="Proteomes" id="UP000271469">
    <property type="component" value="Chromosome"/>
</dbReference>
<dbReference type="KEGG" id="gom:D7316_03102"/>
<comment type="similarity">
    <text evidence="1">Belongs to the CdaR family.</text>
</comment>
<evidence type="ECO:0000256" key="1">
    <source>
        <dbReference type="ARBA" id="ARBA00006754"/>
    </source>
</evidence>
<evidence type="ECO:0008006" key="6">
    <source>
        <dbReference type="Google" id="ProtNLM"/>
    </source>
</evidence>
<dbReference type="PANTHER" id="PTHR33744:SF1">
    <property type="entry name" value="DNA-BINDING TRANSCRIPTIONAL ACTIVATOR ADER"/>
    <property type="match status" value="1"/>
</dbReference>
<dbReference type="Gene3D" id="1.10.10.2840">
    <property type="entry name" value="PucR C-terminal helix-turn-helix domain"/>
    <property type="match status" value="1"/>
</dbReference>
<evidence type="ECO:0000313" key="5">
    <source>
        <dbReference type="Proteomes" id="UP000271469"/>
    </source>
</evidence>
<dbReference type="InterPro" id="IPR042070">
    <property type="entry name" value="PucR_C-HTH_sf"/>
</dbReference>
<reference evidence="4 5" key="1">
    <citation type="submission" date="2018-11" db="EMBL/GenBank/DDBJ databases">
        <title>Gordonia insulae sp. nov., isolated from an island soil.</title>
        <authorList>
            <person name="Kim Y.S."/>
            <person name="Kim S.B."/>
        </authorList>
    </citation>
    <scope>NUCLEOTIDE SEQUENCE [LARGE SCALE GENOMIC DNA]</scope>
    <source>
        <strain evidence="4 5">MMS17-SY073</strain>
    </source>
</reference>
<protein>
    <recommendedName>
        <fullName evidence="6">Purine catabolism regulatory protein</fullName>
    </recommendedName>
</protein>
<accession>A0A3G8JN52</accession>
<evidence type="ECO:0000313" key="4">
    <source>
        <dbReference type="EMBL" id="AZG46501.1"/>
    </source>
</evidence>
<dbReference type="EMBL" id="CP033972">
    <property type="protein sequence ID" value="AZG46501.1"/>
    <property type="molecule type" value="Genomic_DNA"/>
</dbReference>
<name>A0A3G8JN52_9ACTN</name>
<organism evidence="4 5">
    <name type="scientific">Gordonia insulae</name>
    <dbReference type="NCBI Taxonomy" id="2420509"/>
    <lineage>
        <taxon>Bacteria</taxon>
        <taxon>Bacillati</taxon>
        <taxon>Actinomycetota</taxon>
        <taxon>Actinomycetes</taxon>
        <taxon>Mycobacteriales</taxon>
        <taxon>Gordoniaceae</taxon>
        <taxon>Gordonia</taxon>
    </lineage>
</organism>
<dbReference type="OrthoDB" id="3663486at2"/>
<proteinExistence type="inferred from homology"/>